<dbReference type="EMBL" id="LR797487">
    <property type="protein sequence ID" value="CAB4220110.1"/>
    <property type="molecule type" value="Genomic_DNA"/>
</dbReference>
<name>A0A6J5SXU2_9CAUD</name>
<sequence>MDKLKSGWKTSEFWTTLVLQGVSLAVIIGMVNSTESATLTDSLTKMVTAIFTLAISGGTTLAYIKSRFDLKNK</sequence>
<feature type="transmembrane region" description="Helical" evidence="1">
    <location>
        <begin position="43"/>
        <end position="64"/>
    </location>
</feature>
<keyword evidence="1" id="KW-0472">Membrane</keyword>
<protein>
    <recommendedName>
        <fullName evidence="3">Holin</fullName>
    </recommendedName>
</protein>
<gene>
    <name evidence="2" type="ORF">UFOVP1620_36</name>
</gene>
<organism evidence="2">
    <name type="scientific">uncultured Caudovirales phage</name>
    <dbReference type="NCBI Taxonomy" id="2100421"/>
    <lineage>
        <taxon>Viruses</taxon>
        <taxon>Duplodnaviria</taxon>
        <taxon>Heunggongvirae</taxon>
        <taxon>Uroviricota</taxon>
        <taxon>Caudoviricetes</taxon>
        <taxon>Peduoviridae</taxon>
        <taxon>Maltschvirus</taxon>
        <taxon>Maltschvirus maltsch</taxon>
    </lineage>
</organism>
<evidence type="ECO:0008006" key="3">
    <source>
        <dbReference type="Google" id="ProtNLM"/>
    </source>
</evidence>
<evidence type="ECO:0000256" key="1">
    <source>
        <dbReference type="SAM" id="Phobius"/>
    </source>
</evidence>
<evidence type="ECO:0000313" key="2">
    <source>
        <dbReference type="EMBL" id="CAB4220110.1"/>
    </source>
</evidence>
<keyword evidence="1" id="KW-1133">Transmembrane helix</keyword>
<proteinExistence type="predicted"/>
<keyword evidence="1" id="KW-0812">Transmembrane</keyword>
<reference evidence="2" key="1">
    <citation type="submission" date="2020-05" db="EMBL/GenBank/DDBJ databases">
        <authorList>
            <person name="Chiriac C."/>
            <person name="Salcher M."/>
            <person name="Ghai R."/>
            <person name="Kavagutti S V."/>
        </authorList>
    </citation>
    <scope>NUCLEOTIDE SEQUENCE</scope>
</reference>
<feature type="transmembrane region" description="Helical" evidence="1">
    <location>
        <begin position="12"/>
        <end position="31"/>
    </location>
</feature>
<accession>A0A6J5SXU2</accession>